<keyword evidence="2" id="KW-0645">Protease</keyword>
<dbReference type="InterPro" id="IPR017141">
    <property type="entry name" value="Pept_M20_carboxypep"/>
</dbReference>
<comment type="similarity">
    <text evidence="1">Belongs to the peptidase M20A family.</text>
</comment>
<evidence type="ECO:0000256" key="4">
    <source>
        <dbReference type="ARBA" id="ARBA00022801"/>
    </source>
</evidence>
<dbReference type="PANTHER" id="PTHR45962">
    <property type="entry name" value="N-FATTY-ACYL-AMINO ACID SYNTHASE/HYDROLASE PM20D1"/>
    <property type="match status" value="1"/>
</dbReference>
<organism evidence="8">
    <name type="scientific">mine drainage metagenome</name>
    <dbReference type="NCBI Taxonomy" id="410659"/>
    <lineage>
        <taxon>unclassified sequences</taxon>
        <taxon>metagenomes</taxon>
        <taxon>ecological metagenomes</taxon>
    </lineage>
</organism>
<evidence type="ECO:0000256" key="1">
    <source>
        <dbReference type="ARBA" id="ARBA00006247"/>
    </source>
</evidence>
<dbReference type="SUPFAM" id="SSF55031">
    <property type="entry name" value="Bacterial exopeptidase dimerisation domain"/>
    <property type="match status" value="1"/>
</dbReference>
<dbReference type="Gene3D" id="3.30.70.360">
    <property type="match status" value="1"/>
</dbReference>
<dbReference type="GO" id="GO:0006508">
    <property type="term" value="P:proteolysis"/>
    <property type="evidence" value="ECO:0007669"/>
    <property type="project" value="UniProtKB-KW"/>
</dbReference>
<evidence type="ECO:0000256" key="5">
    <source>
        <dbReference type="ARBA" id="ARBA00022833"/>
    </source>
</evidence>
<sequence length="547" mass="61225">MSFEQMLTAHSSKLIAHSFLQLKCATQRAMSCPKDSFGEKQMPVNKKYFILFTFLILIISNRTMLKKFFILLSVAVFILVAIVFINTFKTKAWPSHKAMALEALPDSAITHMSQAIQIATISPEDTTHIDSIHFNQFRAFLEKAYPLVHQHLTRTLIKNYSYIFEWKGTDTSLLPFILMGHYDVVPVEPSAVKLWTAKPFGGEVKNNIIWGRGSVDDKSNVISILEATEALLRKGFTPKRTILLCFGHNEESTGTGAIAIVKYLKEKHVKADLVLDEGGEITTDKIKGLKRPVAMIGVAEKGYVTFELSVEKAGGHSSKPDKETAIDILVKALYKLRNKKTPSTLQEPVKEFLHRASGSSADFVNKLAMSNLWLFESTVKKILSYTPEGDAMLRTTIVPTILESGVRENVIPSEAKAIVNSRININETTKDVQQFITDAIDDDRVKIKVVGDFNTEPSSVTSINSPAFKLMEETIYKTVDDAIPAPFIMLGATDSRGYREISNGVVNFSPLIDSKGFHGIDERLPITDFQRFFNFITLIIKESDKKF</sequence>
<dbReference type="EC" id="3.4.13.-" evidence="8"/>
<reference evidence="8" key="1">
    <citation type="submission" date="2016-10" db="EMBL/GenBank/DDBJ databases">
        <title>Sequence of Gallionella enrichment culture.</title>
        <authorList>
            <person name="Poehlein A."/>
            <person name="Muehling M."/>
            <person name="Daniel R."/>
        </authorList>
    </citation>
    <scope>NUCLEOTIDE SEQUENCE</scope>
</reference>
<dbReference type="FunFam" id="3.40.630.10:FF:000027">
    <property type="entry name" value="N-fatty-acyl-amino acid synthase/hydrolase PM20D1"/>
    <property type="match status" value="1"/>
</dbReference>
<dbReference type="Gene3D" id="1.10.150.900">
    <property type="match status" value="1"/>
</dbReference>
<proteinExistence type="inferred from homology"/>
<dbReference type="InterPro" id="IPR002933">
    <property type="entry name" value="Peptidase_M20"/>
</dbReference>
<name>A0A1J5RPI9_9ZZZZ</name>
<keyword evidence="5" id="KW-0862">Zinc</keyword>
<dbReference type="GO" id="GO:0016805">
    <property type="term" value="F:dipeptidase activity"/>
    <property type="evidence" value="ECO:0007669"/>
    <property type="project" value="UniProtKB-KW"/>
</dbReference>
<keyword evidence="3" id="KW-0479">Metal-binding</keyword>
<dbReference type="AlphaFoldDB" id="A0A1J5RPI9"/>
<dbReference type="SUPFAM" id="SSF53187">
    <property type="entry name" value="Zn-dependent exopeptidases"/>
    <property type="match status" value="1"/>
</dbReference>
<dbReference type="PANTHER" id="PTHR45962:SF1">
    <property type="entry name" value="N-FATTY-ACYL-AMINO ACID SYNTHASE_HYDROLASE PM20D1"/>
    <property type="match status" value="1"/>
</dbReference>
<dbReference type="InterPro" id="IPR001261">
    <property type="entry name" value="ArgE/DapE_CS"/>
</dbReference>
<dbReference type="Gene3D" id="3.40.630.10">
    <property type="entry name" value="Zn peptidases"/>
    <property type="match status" value="1"/>
</dbReference>
<dbReference type="PROSITE" id="PS00759">
    <property type="entry name" value="ARGE_DAPE_CPG2_2"/>
    <property type="match status" value="1"/>
</dbReference>
<protein>
    <submittedName>
        <fullName evidence="8">Beta-Ala-Xaa dipeptidase</fullName>
        <ecNumber evidence="8">3.4.13.-</ecNumber>
    </submittedName>
</protein>
<feature type="domain" description="Peptidase M20 dimerisation" evidence="7">
    <location>
        <begin position="298"/>
        <end position="443"/>
    </location>
</feature>
<dbReference type="GO" id="GO:0004181">
    <property type="term" value="F:metallocarboxypeptidase activity"/>
    <property type="evidence" value="ECO:0007669"/>
    <property type="project" value="InterPro"/>
</dbReference>
<evidence type="ECO:0000256" key="6">
    <source>
        <dbReference type="SAM" id="Phobius"/>
    </source>
</evidence>
<gene>
    <name evidence="8" type="primary">pepV_1</name>
    <name evidence="8" type="ORF">GALL_205160</name>
</gene>
<dbReference type="Pfam" id="PF07687">
    <property type="entry name" value="M20_dimer"/>
    <property type="match status" value="1"/>
</dbReference>
<dbReference type="InterPro" id="IPR036264">
    <property type="entry name" value="Bact_exopeptidase_dim_dom"/>
</dbReference>
<keyword evidence="6" id="KW-1133">Transmembrane helix</keyword>
<keyword evidence="6" id="KW-0812">Transmembrane</keyword>
<accession>A0A1J5RPI9</accession>
<comment type="caution">
    <text evidence="8">The sequence shown here is derived from an EMBL/GenBank/DDBJ whole genome shotgun (WGS) entry which is preliminary data.</text>
</comment>
<dbReference type="Pfam" id="PF01546">
    <property type="entry name" value="Peptidase_M20"/>
    <property type="match status" value="1"/>
</dbReference>
<dbReference type="PIRSF" id="PIRSF037217">
    <property type="entry name" value="Carboxypeptidase_S"/>
    <property type="match status" value="1"/>
</dbReference>
<dbReference type="InterPro" id="IPR011650">
    <property type="entry name" value="Peptidase_M20_dimer"/>
</dbReference>
<dbReference type="InterPro" id="IPR047177">
    <property type="entry name" value="Pept_M20A"/>
</dbReference>
<dbReference type="GO" id="GO:0046872">
    <property type="term" value="F:metal ion binding"/>
    <property type="evidence" value="ECO:0007669"/>
    <property type="project" value="UniProtKB-KW"/>
</dbReference>
<evidence type="ECO:0000313" key="8">
    <source>
        <dbReference type="EMBL" id="OIQ97506.1"/>
    </source>
</evidence>
<dbReference type="EMBL" id="MLJW01000132">
    <property type="protein sequence ID" value="OIQ97506.1"/>
    <property type="molecule type" value="Genomic_DNA"/>
</dbReference>
<evidence type="ECO:0000256" key="2">
    <source>
        <dbReference type="ARBA" id="ARBA00022670"/>
    </source>
</evidence>
<evidence type="ECO:0000256" key="3">
    <source>
        <dbReference type="ARBA" id="ARBA00022723"/>
    </source>
</evidence>
<keyword evidence="8" id="KW-0224">Dipeptidase</keyword>
<evidence type="ECO:0000259" key="7">
    <source>
        <dbReference type="Pfam" id="PF07687"/>
    </source>
</evidence>
<keyword evidence="4 8" id="KW-0378">Hydrolase</keyword>
<feature type="transmembrane region" description="Helical" evidence="6">
    <location>
        <begin position="70"/>
        <end position="88"/>
    </location>
</feature>
<keyword evidence="6" id="KW-0472">Membrane</keyword>